<feature type="transmembrane region" description="Helical" evidence="2">
    <location>
        <begin position="92"/>
        <end position="112"/>
    </location>
</feature>
<feature type="transmembrane region" description="Helical" evidence="2">
    <location>
        <begin position="239"/>
        <end position="257"/>
    </location>
</feature>
<keyword evidence="4" id="KW-1185">Reference proteome</keyword>
<dbReference type="EMBL" id="CP111020">
    <property type="protein sequence ID" value="WAR14363.1"/>
    <property type="molecule type" value="Genomic_DNA"/>
</dbReference>
<evidence type="ECO:0000313" key="3">
    <source>
        <dbReference type="EMBL" id="WAR14363.1"/>
    </source>
</evidence>
<keyword evidence="2" id="KW-0472">Membrane</keyword>
<evidence type="ECO:0000313" key="4">
    <source>
        <dbReference type="Proteomes" id="UP001164746"/>
    </source>
</evidence>
<accession>A0ABY7F0T7</accession>
<organism evidence="3 4">
    <name type="scientific">Mya arenaria</name>
    <name type="common">Soft-shell clam</name>
    <dbReference type="NCBI Taxonomy" id="6604"/>
    <lineage>
        <taxon>Eukaryota</taxon>
        <taxon>Metazoa</taxon>
        <taxon>Spiralia</taxon>
        <taxon>Lophotrochozoa</taxon>
        <taxon>Mollusca</taxon>
        <taxon>Bivalvia</taxon>
        <taxon>Autobranchia</taxon>
        <taxon>Heteroconchia</taxon>
        <taxon>Euheterodonta</taxon>
        <taxon>Imparidentia</taxon>
        <taxon>Neoheterodontei</taxon>
        <taxon>Myida</taxon>
        <taxon>Myoidea</taxon>
        <taxon>Myidae</taxon>
        <taxon>Mya</taxon>
    </lineage>
</organism>
<comment type="similarity">
    <text evidence="1">Belongs to the TMEM121 family.</text>
</comment>
<reference evidence="3" key="1">
    <citation type="submission" date="2022-11" db="EMBL/GenBank/DDBJ databases">
        <title>Centuries of genome instability and evolution in soft-shell clam transmissible cancer (bioRxiv).</title>
        <authorList>
            <person name="Hart S.F.M."/>
            <person name="Yonemitsu M.A."/>
            <person name="Giersch R.M."/>
            <person name="Beal B.F."/>
            <person name="Arriagada G."/>
            <person name="Davis B.W."/>
            <person name="Ostrander E.A."/>
            <person name="Goff S.P."/>
            <person name="Metzger M.J."/>
        </authorList>
    </citation>
    <scope>NUCLEOTIDE SEQUENCE</scope>
    <source>
        <strain evidence="3">MELC-2E11</strain>
        <tissue evidence="3">Siphon/mantle</tissue>
    </source>
</reference>
<feature type="transmembrane region" description="Helical" evidence="2">
    <location>
        <begin position="132"/>
        <end position="149"/>
    </location>
</feature>
<proteinExistence type="inferred from homology"/>
<protein>
    <submittedName>
        <fullName evidence="3">Uncharacterized protein</fullName>
    </submittedName>
</protein>
<keyword evidence="2" id="KW-1133">Transmembrane helix</keyword>
<evidence type="ECO:0000256" key="1">
    <source>
        <dbReference type="ARBA" id="ARBA00007711"/>
    </source>
</evidence>
<feature type="transmembrane region" description="Helical" evidence="2">
    <location>
        <begin position="263"/>
        <end position="282"/>
    </location>
</feature>
<keyword evidence="2" id="KW-0812">Transmembrane</keyword>
<evidence type="ECO:0000256" key="2">
    <source>
        <dbReference type="SAM" id="Phobius"/>
    </source>
</evidence>
<feature type="transmembrane region" description="Helical" evidence="2">
    <location>
        <begin position="48"/>
        <end position="71"/>
    </location>
</feature>
<dbReference type="PANTHER" id="PTHR47399">
    <property type="entry name" value="TRANSMEMBRANE PROTEIN 121B"/>
    <property type="match status" value="1"/>
</dbReference>
<dbReference type="InterPro" id="IPR026624">
    <property type="entry name" value="CECR6"/>
</dbReference>
<name>A0ABY7F0T7_MYAAR</name>
<feature type="transmembrane region" description="Helical" evidence="2">
    <location>
        <begin position="21"/>
        <end position="42"/>
    </location>
</feature>
<dbReference type="Proteomes" id="UP001164746">
    <property type="component" value="Chromosome 9"/>
</dbReference>
<dbReference type="InterPro" id="IPR032776">
    <property type="entry name" value="CECR6/TMEM121"/>
</dbReference>
<gene>
    <name evidence="3" type="ORF">MAR_004468</name>
</gene>
<dbReference type="PANTHER" id="PTHR47399:SF1">
    <property type="entry name" value="TRANSMEMBRANE PROTEIN 121B"/>
    <property type="match status" value="1"/>
</dbReference>
<feature type="transmembrane region" description="Helical" evidence="2">
    <location>
        <begin position="200"/>
        <end position="219"/>
    </location>
</feature>
<sequence length="304" mass="34147">MTAMHNPRLQLAKTVRCLHHWPTRTLCLFLILIQAASLNWYLMDNLSFTWAAVYAADAVVITLFIASFFMATSNIHHEKHSNDPPFASASHLPLSYISWFAYAVLLDIKVVMVFTKFSTDLDEDSFFGPNTMKTSLALAGLVFLTFLPTQHDATAGHRRQIITTLTATVIFDILDGVDNLENLFDKDVRDSYPPGLDDAIIGICCVNFLLPTVPLFTLAKTRFGLTKLPERLEILHKVAIAYLVNLPLFITRMVTWHGLSAGISIFLLKNVIAIGVVTFDLVEHFCCKAPKRDSDNELDRYRPG</sequence>
<dbReference type="Pfam" id="PF14997">
    <property type="entry name" value="CECR6_TMEM121"/>
    <property type="match status" value="1"/>
</dbReference>